<feature type="region of interest" description="Disordered" evidence="1">
    <location>
        <begin position="1"/>
        <end position="25"/>
    </location>
</feature>
<evidence type="ECO:0000256" key="1">
    <source>
        <dbReference type="SAM" id="MobiDB-lite"/>
    </source>
</evidence>
<sequence length="114" mass="13366">MHDQLLLQESKGEDGIKKEEMGISHSREDVQASQLEAQMESQEVAGGCCSLYWRRWQELCTATPAPAKTCFFRFTAKNIWEYVFLVFFKLKKRAKSRYRDNREKLGSGVRRKIE</sequence>
<accession>A0AAD6LT94</accession>
<organism evidence="2 3">
    <name type="scientific">Populus alba x Populus x berolinensis</name>
    <dbReference type="NCBI Taxonomy" id="444605"/>
    <lineage>
        <taxon>Eukaryota</taxon>
        <taxon>Viridiplantae</taxon>
        <taxon>Streptophyta</taxon>
        <taxon>Embryophyta</taxon>
        <taxon>Tracheophyta</taxon>
        <taxon>Spermatophyta</taxon>
        <taxon>Magnoliopsida</taxon>
        <taxon>eudicotyledons</taxon>
        <taxon>Gunneridae</taxon>
        <taxon>Pentapetalae</taxon>
        <taxon>rosids</taxon>
        <taxon>fabids</taxon>
        <taxon>Malpighiales</taxon>
        <taxon>Salicaceae</taxon>
        <taxon>Saliceae</taxon>
        <taxon>Populus</taxon>
    </lineage>
</organism>
<keyword evidence="3" id="KW-1185">Reference proteome</keyword>
<evidence type="ECO:0000313" key="3">
    <source>
        <dbReference type="Proteomes" id="UP001164929"/>
    </source>
</evidence>
<comment type="caution">
    <text evidence="2">The sequence shown here is derived from an EMBL/GenBank/DDBJ whole genome shotgun (WGS) entry which is preliminary data.</text>
</comment>
<evidence type="ECO:0000313" key="2">
    <source>
        <dbReference type="EMBL" id="KAJ6972239.1"/>
    </source>
</evidence>
<name>A0AAD6LT94_9ROSI</name>
<proteinExistence type="predicted"/>
<gene>
    <name evidence="2" type="ORF">NC653_032729</name>
</gene>
<dbReference type="Proteomes" id="UP001164929">
    <property type="component" value="Chromosome 14"/>
</dbReference>
<dbReference type="AlphaFoldDB" id="A0AAD6LT94"/>
<protein>
    <submittedName>
        <fullName evidence="2">Uncharacterized protein</fullName>
    </submittedName>
</protein>
<feature type="compositionally biased region" description="Basic and acidic residues" evidence="1">
    <location>
        <begin position="10"/>
        <end position="25"/>
    </location>
</feature>
<reference evidence="2" key="1">
    <citation type="journal article" date="2023" name="Mol. Ecol. Resour.">
        <title>Chromosome-level genome assembly of a triploid poplar Populus alba 'Berolinensis'.</title>
        <authorList>
            <person name="Chen S."/>
            <person name="Yu Y."/>
            <person name="Wang X."/>
            <person name="Wang S."/>
            <person name="Zhang T."/>
            <person name="Zhou Y."/>
            <person name="He R."/>
            <person name="Meng N."/>
            <person name="Wang Y."/>
            <person name="Liu W."/>
            <person name="Liu Z."/>
            <person name="Liu J."/>
            <person name="Guo Q."/>
            <person name="Huang H."/>
            <person name="Sederoff R.R."/>
            <person name="Wang G."/>
            <person name="Qu G."/>
            <person name="Chen S."/>
        </authorList>
    </citation>
    <scope>NUCLEOTIDE SEQUENCE</scope>
    <source>
        <strain evidence="2">SC-2020</strain>
    </source>
</reference>
<dbReference type="EMBL" id="JAQIZT010000014">
    <property type="protein sequence ID" value="KAJ6972239.1"/>
    <property type="molecule type" value="Genomic_DNA"/>
</dbReference>